<dbReference type="Proteomes" id="UP001143856">
    <property type="component" value="Unassembled WGS sequence"/>
</dbReference>
<organism evidence="1 2">
    <name type="scientific">Xylaria curta</name>
    <dbReference type="NCBI Taxonomy" id="42375"/>
    <lineage>
        <taxon>Eukaryota</taxon>
        <taxon>Fungi</taxon>
        <taxon>Dikarya</taxon>
        <taxon>Ascomycota</taxon>
        <taxon>Pezizomycotina</taxon>
        <taxon>Sordariomycetes</taxon>
        <taxon>Xylariomycetidae</taxon>
        <taxon>Xylariales</taxon>
        <taxon>Xylariaceae</taxon>
        <taxon>Xylaria</taxon>
    </lineage>
</organism>
<proteinExistence type="predicted"/>
<protein>
    <submittedName>
        <fullName evidence="1">Uncharacterized protein</fullName>
    </submittedName>
</protein>
<evidence type="ECO:0000313" key="2">
    <source>
        <dbReference type="Proteomes" id="UP001143856"/>
    </source>
</evidence>
<dbReference type="EMBL" id="JAPDGR010000562">
    <property type="protein sequence ID" value="KAJ2989143.1"/>
    <property type="molecule type" value="Genomic_DNA"/>
</dbReference>
<name>A0ACC1PA47_9PEZI</name>
<sequence length="2048" mass="227633">MVRHEAAEALGSLGEEEGVEETLKRFLHDKEKVVRESVIVALDMAEFEQSHQTDPRCAIALTPAHSRRNDSVGLGSRRTQVKRWNASHTMAHPQSFHQNGVPPHNGQQPQALQQPSAGQSHEGQHRTRPFSLEEALPYTPFTSVFPFNSGKCAFCSLPPPLSSTMHLPSLLSCVLPHYSHPRVSPLAWPLGSPPLVPRPVAGVTILSNPIIGAGSFAPSLANLVSHDDYDALNCDAENPNQSKRLDNSLEFVQNLLKPEKITKYEFKTAPKTAAAPSSSASNLTDGISPFAKMVYDNTSVIFGYPPPNTSVNSPSMVPTIAPLMTKRSPSQRRPDVPKVVKHNPATINAQAIAHNKSRIEIHLPSQKQREAASTISVSQCTSVIPPTAQSQPQTVSLADVMVRPQVSPVPMPKVEQQPPKQPLQAIPPAPQTPQIALPVTSSATIQKVEVKQETPQRPTVLPTQDSPLSAPSSQKQGEFRIELPKASFNREEFAVVPDSPEAPPDLSTKRGHDAIEDPLAADLNQRERANMLFAELRRCLQEIFVAENQLANQHIHSSPLIYITAEQELTMTSAAHDKAQRLLKRAIEVGCFGQIPFDSLIRLQNLSEGSLKYADSLDFKVNEDWGETDVGLWVQQIQAIERGLKAARTALRVMCGGREEKQIYSEDLIQLGLNLFRNVMEGIIVPIAEIRSTGPTASLFRSLTTHKKAIMTLFASSQKLFASMADLIASIDLSETVVNTLEFLSSRLMFVENAYSEKDSVVGVSKFDGLRLVAMHMLSQIFLMNPAQREGILSEILTSLEKLPVGKQKARQFKLSAGGSIQPISALIMRLIQASAGKVDDSKDESRSQIMQSFQDDAAPTSTQASKKTQYTIRTEDHAAIEHEVAVQELQGLAKRLFDGAYRYAHYVVNFIVKRALKSTKTGDTPYRNLLDLFVEDFTTCLDSPDWPAAELLLRLTMYLMFQQVDGEKNAAPARNMALELLGVMAASISKLRSHVRKTANSFEGSDSDELGRWLADLSWTILEGNTPTEKILKWDGPYRIVVEFLQDRLNEDGHLYSAISYLVTDWGSQINPAYDSALDEDAAERHSEFGRTAYRLRNMIEDSKWLSREWRFKSVAPNHAKLSHSILLLRSNFCAAFRNILNVLMGSMTTDQATVRSRSLKSVNQVLETDPTILDGDDVFIDLILQCSSDSSPQVRDSALGLIGKCISMRPKLEERMTPTVIQRFIDSGVGVRKRAMKLAKDIYLGNENKAVRSSIANGLLHRMQDPDEGVRELARQMIEEIWISPFYKEDDSVSFKQSLTDHVALMVQTAKQGNTALILDKVFQTILAPESKLCEANTRVCTKLVANMFDLVDNPELNDPSVPSGKDALQVLMIFAKADPKLFTFEQIRLLKPHIASVSTSEDLVVSRAVVVIYRRVLPQVSSVHSQFLSEIRTHLMPATAKITRTLLDDVTACIWIISGLLHNTEPVARLISSSLAGIQKIRSILAKGLDQKMTRQFDRYSLIVGMGGKHCQLDSHKDLFKIKFPNWKGDSVSKLMADVICPFAHSAQSVELRRPALDAIGLICQSNPRNFVTENVISVFEQVFKEQTVILESMILRSFKEFLFAEEQRSNQSNPNAAKEKKDLKVMGSTSFDDVASATTQRFLTAITRIALATQDDHAFLAVEILASISRQGLVHPKETGVTLITLETCPITRISELAYHEHRALHEKYESVLEREYAKAVQSAFQYQRDVVQDCRGATEAPFTSKLHLLVDILKISKSKNRVKFLEKMVGQLEFEPSELDVSQQLPSHVAYARFLLENFAFFEYVSVGDLQTVVTLLEKLVAGTGAGIAQIMESEIFQVRMDQDTSTQQPGEGEASSTILVVPESINMQRFRQLTAGSMILSAAWEVRTFLRRLYGLNPSRRETKNKGPPKDLTKSPVRVQGVTGDKFWDDISSIMSGLDAPERMMQQCKAFVDLMNVDSEVKIGEEEDEEDLDAEGEPQTPEAADDDDEATADARGRKRKAANTPGGRKKRARSNSRPRARGRPKKQQPTETIGFNMNDDDF</sequence>
<evidence type="ECO:0000313" key="1">
    <source>
        <dbReference type="EMBL" id="KAJ2989143.1"/>
    </source>
</evidence>
<comment type="caution">
    <text evidence="1">The sequence shown here is derived from an EMBL/GenBank/DDBJ whole genome shotgun (WGS) entry which is preliminary data.</text>
</comment>
<reference evidence="1" key="1">
    <citation type="submission" date="2022-10" db="EMBL/GenBank/DDBJ databases">
        <title>Genome Sequence of Xylaria curta.</title>
        <authorList>
            <person name="Buettner E."/>
        </authorList>
    </citation>
    <scope>NUCLEOTIDE SEQUENCE</scope>
    <source>
        <strain evidence="1">Babe10</strain>
    </source>
</reference>
<gene>
    <name evidence="1" type="ORF">NUW58_g3619</name>
</gene>
<keyword evidence="2" id="KW-1185">Reference proteome</keyword>
<accession>A0ACC1PA47</accession>